<proteinExistence type="predicted"/>
<dbReference type="AlphaFoldDB" id="B4U0Z3"/>
<protein>
    <recommendedName>
        <fullName evidence="4">Lipoprotein</fullName>
    </recommendedName>
</protein>
<dbReference type="PROSITE" id="PS51257">
    <property type="entry name" value="PROKAR_LIPOPROTEIN"/>
    <property type="match status" value="1"/>
</dbReference>
<keyword evidence="1" id="KW-0732">Signal</keyword>
<dbReference type="KEGG" id="sez:Sez_0304"/>
<dbReference type="HOGENOM" id="CLU_1008021_0_0_9"/>
<evidence type="ECO:0000256" key="1">
    <source>
        <dbReference type="SAM" id="SignalP"/>
    </source>
</evidence>
<sequence length="276" mass="31482">MWYNIFKNLEVSMKTKKIITLALSCLCLTTLLSACASSNTQTTNIPSTASSSKKSTMTIGEYLANDKKPIILFEVKEIDKDTPINSAYVFQNGKVTTYNLSIPLGDLAKLDTNKIIDLLEDKYYKKIQKGYEREIEIWKNDYAYSKENIQEFIGRLEEFKPQLDNFEIKSFPYIINLETDSSGNSTSLEHLKFERIEIKYDPRIDAEGHMDMGIRTSSNIITVHSYAGTYSIYDASFAAFHVPDSSFTKFLITPVKNEITFELDQPTTKLKSITID</sequence>
<name>B4U0Z3_STREM</name>
<accession>B4U0Z3</accession>
<evidence type="ECO:0008006" key="4">
    <source>
        <dbReference type="Google" id="ProtNLM"/>
    </source>
</evidence>
<evidence type="ECO:0000313" key="2">
    <source>
        <dbReference type="EMBL" id="ACG61680.1"/>
    </source>
</evidence>
<dbReference type="Proteomes" id="UP000001873">
    <property type="component" value="Chromosome"/>
</dbReference>
<organism evidence="2 3">
    <name type="scientific">Streptococcus equi subsp. zooepidemicus (strain MGCS10565)</name>
    <dbReference type="NCBI Taxonomy" id="552526"/>
    <lineage>
        <taxon>Bacteria</taxon>
        <taxon>Bacillati</taxon>
        <taxon>Bacillota</taxon>
        <taxon>Bacilli</taxon>
        <taxon>Lactobacillales</taxon>
        <taxon>Streptococcaceae</taxon>
        <taxon>Streptococcus</taxon>
    </lineage>
</organism>
<gene>
    <name evidence="2" type="ordered locus">Sez_0304</name>
</gene>
<feature type="chain" id="PRO_5002823851" description="Lipoprotein" evidence="1">
    <location>
        <begin position="37"/>
        <end position="276"/>
    </location>
</feature>
<feature type="signal peptide" evidence="1">
    <location>
        <begin position="1"/>
        <end position="36"/>
    </location>
</feature>
<dbReference type="EMBL" id="CP001129">
    <property type="protein sequence ID" value="ACG61680.1"/>
    <property type="molecule type" value="Genomic_DNA"/>
</dbReference>
<reference evidence="2 3" key="1">
    <citation type="journal article" date="2008" name="PLoS ONE">
        <title>Genome sequence of a lancefield group C Streptococcus zooepidemicus strain causing epidemic nephritis: new information about an old disease.</title>
        <authorList>
            <person name="Beres S.B."/>
            <person name="Sesso R."/>
            <person name="Pinto S.W.L."/>
            <person name="Hoe N.P."/>
            <person name="Porcella S.F."/>
            <person name="Deleo F.R."/>
            <person name="Musser J.M."/>
        </authorList>
    </citation>
    <scope>NUCLEOTIDE SEQUENCE [LARGE SCALE GENOMIC DNA]</scope>
    <source>
        <strain evidence="2 3">MGCS10565</strain>
    </source>
</reference>
<evidence type="ECO:0000313" key="3">
    <source>
        <dbReference type="Proteomes" id="UP000001873"/>
    </source>
</evidence>